<dbReference type="CDD" id="cd01829">
    <property type="entry name" value="SGNH_hydrolase_peri2"/>
    <property type="match status" value="1"/>
</dbReference>
<feature type="signal peptide" evidence="2">
    <location>
        <begin position="1"/>
        <end position="33"/>
    </location>
</feature>
<feature type="region of interest" description="Disordered" evidence="1">
    <location>
        <begin position="343"/>
        <end position="365"/>
    </location>
</feature>
<dbReference type="HOGENOM" id="CLU_044457_0_0_5"/>
<reference evidence="3" key="1">
    <citation type="submission" date="2009-01" db="EMBL/GenBank/DDBJ databases">
        <title>The Genome Sequence of Brucella pinnipedialis M292/94/1.</title>
        <authorList>
            <consortium name="The Broad Institute Genome Sequencing Platform"/>
            <person name="Ward D."/>
            <person name="Young S.K."/>
            <person name="Kodira C.D."/>
            <person name="Zeng Q."/>
            <person name="Koehrsen M."/>
            <person name="Alvarado L."/>
            <person name="Berlin A."/>
            <person name="Borenstein D."/>
            <person name="Chen Z."/>
            <person name="Engels R."/>
            <person name="Freedman E."/>
            <person name="Gellesch M."/>
            <person name="Goldberg J."/>
            <person name="Griggs A."/>
            <person name="Gujja S."/>
            <person name="Heiman D."/>
            <person name="Hepburn T."/>
            <person name="Howarth C."/>
            <person name="Jen D."/>
            <person name="Larson L."/>
            <person name="Lewis B."/>
            <person name="Mehta T."/>
            <person name="Park D."/>
            <person name="Pearson M."/>
            <person name="Roberts A."/>
            <person name="Saif S."/>
            <person name="Shea T."/>
            <person name="Shenoy N."/>
            <person name="Sisk P."/>
            <person name="Stolte C."/>
            <person name="Sykes S."/>
            <person name="Walk T."/>
            <person name="White J."/>
            <person name="Yandava C."/>
            <person name="Whatmore A.M."/>
            <person name="Perrett L.L."/>
            <person name="O'Callaghan D."/>
            <person name="Nusbaum C."/>
            <person name="Galagan J."/>
            <person name="Birren B."/>
        </authorList>
    </citation>
    <scope>NUCLEOTIDE SEQUENCE [LARGE SCALE GENOMIC DNA]</scope>
    <source>
        <strain evidence="3">M292/94/1</strain>
    </source>
</reference>
<feature type="compositionally biased region" description="Low complexity" evidence="1">
    <location>
        <begin position="73"/>
        <end position="86"/>
    </location>
</feature>
<dbReference type="InterPro" id="IPR036514">
    <property type="entry name" value="SGNH_hydro_sf"/>
</dbReference>
<dbReference type="Pfam" id="PF04311">
    <property type="entry name" value="DUF459"/>
    <property type="match status" value="1"/>
</dbReference>
<organism evidence="3">
    <name type="scientific">Brucella pinnipedialis M292/94/1</name>
    <dbReference type="NCBI Taxonomy" id="520462"/>
    <lineage>
        <taxon>Bacteria</taxon>
        <taxon>Pseudomonadati</taxon>
        <taxon>Pseudomonadota</taxon>
        <taxon>Alphaproteobacteria</taxon>
        <taxon>Hyphomicrobiales</taxon>
        <taxon>Brucellaceae</taxon>
        <taxon>Brucella/Ochrobactrum group</taxon>
        <taxon>Brucella</taxon>
    </lineage>
</organism>
<dbReference type="InterPro" id="IPR007407">
    <property type="entry name" value="DUF459"/>
</dbReference>
<dbReference type="SUPFAM" id="SSF52266">
    <property type="entry name" value="SGNH hydrolase"/>
    <property type="match status" value="1"/>
</dbReference>
<dbReference type="AlphaFoldDB" id="A0A0E1WXI5"/>
<evidence type="ECO:0000256" key="1">
    <source>
        <dbReference type="SAM" id="MobiDB-lite"/>
    </source>
</evidence>
<feature type="chain" id="PRO_5002388875" description="SGNH hydrolase-type esterase domain-containing protein" evidence="2">
    <location>
        <begin position="34"/>
        <end position="397"/>
    </location>
</feature>
<proteinExistence type="predicted"/>
<dbReference type="RefSeq" id="WP_006172431.1">
    <property type="nucleotide sequence ID" value="NZ_EQ999534.1"/>
</dbReference>
<dbReference type="Gene3D" id="3.40.50.1110">
    <property type="entry name" value="SGNH hydrolase"/>
    <property type="match status" value="1"/>
</dbReference>
<evidence type="ECO:0008006" key="4">
    <source>
        <dbReference type="Google" id="ProtNLM"/>
    </source>
</evidence>
<evidence type="ECO:0000256" key="2">
    <source>
        <dbReference type="SAM" id="SignalP"/>
    </source>
</evidence>
<protein>
    <recommendedName>
        <fullName evidence="4">SGNH hydrolase-type esterase domain-containing protein</fullName>
    </recommendedName>
</protein>
<dbReference type="EMBL" id="EQ999534">
    <property type="protein sequence ID" value="EEZ29525.1"/>
    <property type="molecule type" value="Genomic_DNA"/>
</dbReference>
<feature type="region of interest" description="Disordered" evidence="1">
    <location>
        <begin position="51"/>
        <end position="86"/>
    </location>
</feature>
<gene>
    <name evidence="3" type="ORF">BALG_02878</name>
</gene>
<dbReference type="Proteomes" id="UP000004659">
    <property type="component" value="Unassembled WGS sequence"/>
</dbReference>
<keyword evidence="2" id="KW-0732">Signal</keyword>
<name>A0A0E1WXI5_9HYPH</name>
<accession>A0A0E1WXI5</accession>
<evidence type="ECO:0000313" key="3">
    <source>
        <dbReference type="EMBL" id="EEZ29525.1"/>
    </source>
</evidence>
<dbReference type="GO" id="GO:0016788">
    <property type="term" value="F:hydrolase activity, acting on ester bonds"/>
    <property type="evidence" value="ECO:0007669"/>
    <property type="project" value="UniProtKB-ARBA"/>
</dbReference>
<sequence length="397" mass="42953">MREALTSGKFLKLAGMMLAAAALLLTSLAAATAQERPRTLFDLLFGSRQAQPQRQYERPAPQRVKPKPKRPRASSPAARAAAPSAAAPAVEIATKKPDAKKILVVGDFIGNGLAEGLDAAFATDPDLTVATRVNGSSGFVRDDYFNWPDNIGKILDEEKPAAVVVMIGANDRQAITANGNSLQPRSPEWNAEYQKRVAAFTKVISDRHYPLVWVGQPPFRPKGMSQDMLALNEIYRNAAEKAGGKFADVWDGFVDEEGNFTQTGFDINGQTARLRANDGINITSTGKRKLAFYAEKPLHAYLGVSREEGNSLPATHSLDPSKPVDRVAPVSLRDINKDDSGILLGGTPAMQAKPLKPSRKKPTPRPDALMIFPGRAMEKPPENIQVIVCLIINNAPA</sequence>